<comment type="subunit">
    <text evidence="10">Homodimer.</text>
</comment>
<dbReference type="InterPro" id="IPR005855">
    <property type="entry name" value="GFAT"/>
</dbReference>
<sequence length="621" mass="67531">MCGIVGYIGKQRALPILLDGIKALEYRGYDSAGLAIVDSLPAGRQGTEVYAEKAVGRVSNLEEKARNAETQGALGIVHSRWATHGGVTELNAHPHTDCKGDIWLVHNGIIENYKEIKSRLAAKGHLFASETDTEVLVHLIEDKLNTAHGGAAVLEDGVREALNEVRGTYGIAVIDRREPKKLVAARNFSPLLIGVGNGEYFVASDASPVIRHTRDVVYLNDGEMAVLMPDRYRIMTLDQKDVVRKAHVIEWSVEEAQKGGHPHFMLKEIMEQPEAIQNSLRGRLLVSEGNAKLGGLAEVAERLRGVKRLLIAACGTAHLAGRVGEYMLEEYAGIPVEVDIASEFRYRKPVFREGDALLVISQSGETADTLAALREAKQKGVMTLGIVNAVGSTIARETDAGIYQHIGPEIGVASTKAFTSQVSILVLLTLFLGRQRELSVVMGKRIAEELQAIPALIGEVLATRDAIRAVADKYRERNNFLYLGRKYNYPVAMEGALKIKEISYVHAEGCSAGEMKHGPIAMIDDSFPSIVIAPKDSVYEKNVSNIQEVKARGGPVIAVATRGDSEIAELADDVLTIPKTLEMLTPILAAIPLQLFAYEFGVARGLDVDKPRNLAKSVTVE</sequence>
<dbReference type="SUPFAM" id="SSF53697">
    <property type="entry name" value="SIS domain"/>
    <property type="match status" value="1"/>
</dbReference>
<dbReference type="HAMAP" id="MF_00164">
    <property type="entry name" value="GlmS"/>
    <property type="match status" value="1"/>
</dbReference>
<dbReference type="GO" id="GO:0005975">
    <property type="term" value="P:carbohydrate metabolic process"/>
    <property type="evidence" value="ECO:0007669"/>
    <property type="project" value="UniProtKB-UniRule"/>
</dbReference>
<evidence type="ECO:0000256" key="6">
    <source>
        <dbReference type="ARBA" id="ARBA00022576"/>
    </source>
</evidence>
<dbReference type="PANTHER" id="PTHR10937">
    <property type="entry name" value="GLUCOSAMINE--FRUCTOSE-6-PHOSPHATE AMINOTRANSFERASE, ISOMERIZING"/>
    <property type="match status" value="1"/>
</dbReference>
<dbReference type="InterPro" id="IPR035466">
    <property type="entry name" value="GlmS/AgaS_SIS"/>
</dbReference>
<dbReference type="NCBIfam" id="NF001484">
    <property type="entry name" value="PRK00331.1"/>
    <property type="match status" value="1"/>
</dbReference>
<dbReference type="Proteomes" id="UP000179281">
    <property type="component" value="Unassembled WGS sequence"/>
</dbReference>
<feature type="active site" description="Nucleophile; for GATase activity" evidence="10">
    <location>
        <position position="2"/>
    </location>
</feature>
<evidence type="ECO:0000256" key="5">
    <source>
        <dbReference type="ARBA" id="ARBA00022490"/>
    </source>
</evidence>
<evidence type="ECO:0000256" key="9">
    <source>
        <dbReference type="ARBA" id="ARBA00022962"/>
    </source>
</evidence>
<dbReference type="Gene3D" id="3.60.20.10">
    <property type="entry name" value="Glutamine Phosphoribosylpyrophosphate, subunit 1, domain 1"/>
    <property type="match status" value="1"/>
</dbReference>
<evidence type="ECO:0000256" key="1">
    <source>
        <dbReference type="ARBA" id="ARBA00001031"/>
    </source>
</evidence>
<feature type="domain" description="SIS" evidence="12">
    <location>
        <begin position="299"/>
        <end position="438"/>
    </location>
</feature>
<dbReference type="GO" id="GO:0006047">
    <property type="term" value="P:UDP-N-acetylglucosamine metabolic process"/>
    <property type="evidence" value="ECO:0007669"/>
    <property type="project" value="TreeGrafter"/>
</dbReference>
<comment type="function">
    <text evidence="10">Catalyzes the first step in hexosamine metabolism, converting fructose-6P into glucosamine-6P using glutamine as a nitrogen source.</text>
</comment>
<reference evidence="13 14" key="1">
    <citation type="journal article" date="2016" name="Nat. Commun.">
        <title>Thousands of microbial genomes shed light on interconnected biogeochemical processes in an aquifer system.</title>
        <authorList>
            <person name="Anantharaman K."/>
            <person name="Brown C.T."/>
            <person name="Hug L.A."/>
            <person name="Sharon I."/>
            <person name="Castelle C.J."/>
            <person name="Probst A.J."/>
            <person name="Thomas B.C."/>
            <person name="Singh A."/>
            <person name="Wilkins M.J."/>
            <person name="Karaoz U."/>
            <person name="Brodie E.L."/>
            <person name="Williams K.H."/>
            <person name="Hubbard S.S."/>
            <person name="Banfield J.F."/>
        </authorList>
    </citation>
    <scope>NUCLEOTIDE SEQUENCE [LARGE SCALE GENOMIC DNA]</scope>
</reference>
<gene>
    <name evidence="10" type="primary">glmS</name>
    <name evidence="13" type="ORF">A3G64_02255</name>
</gene>
<keyword evidence="8" id="KW-0677">Repeat</keyword>
<feature type="active site" description="For Fru-6P isomerization activity" evidence="10">
    <location>
        <position position="616"/>
    </location>
</feature>
<name>A0A1G2CRA2_9BACT</name>
<dbReference type="AlphaFoldDB" id="A0A1G2CRA2"/>
<dbReference type="CDD" id="cd05009">
    <property type="entry name" value="SIS_GlmS_GlmD_2"/>
    <property type="match status" value="1"/>
</dbReference>
<evidence type="ECO:0000256" key="8">
    <source>
        <dbReference type="ARBA" id="ARBA00022737"/>
    </source>
</evidence>
<dbReference type="EC" id="2.6.1.16" evidence="3 10"/>
<dbReference type="FunFam" id="3.60.20.10:FF:000006">
    <property type="entry name" value="Glutamine--fructose-6-phosphate aminotransferase [isomerizing]"/>
    <property type="match status" value="1"/>
</dbReference>
<dbReference type="SUPFAM" id="SSF56235">
    <property type="entry name" value="N-terminal nucleophile aminohydrolases (Ntn hydrolases)"/>
    <property type="match status" value="1"/>
</dbReference>
<dbReference type="InterPro" id="IPR035490">
    <property type="entry name" value="GlmS/FrlB_SIS"/>
</dbReference>
<keyword evidence="7 10" id="KW-0808">Transferase</keyword>
<dbReference type="Pfam" id="PF13522">
    <property type="entry name" value="GATase_6"/>
    <property type="match status" value="1"/>
</dbReference>
<dbReference type="GO" id="GO:0005829">
    <property type="term" value="C:cytosol"/>
    <property type="evidence" value="ECO:0007669"/>
    <property type="project" value="TreeGrafter"/>
</dbReference>
<dbReference type="STRING" id="1798653.A3G64_02255"/>
<evidence type="ECO:0000259" key="11">
    <source>
        <dbReference type="PROSITE" id="PS51278"/>
    </source>
</evidence>
<evidence type="ECO:0000256" key="4">
    <source>
        <dbReference type="ARBA" id="ARBA00016090"/>
    </source>
</evidence>
<dbReference type="FunFam" id="3.40.50.10490:FF:000001">
    <property type="entry name" value="Glutamine--fructose-6-phosphate aminotransferase [isomerizing]"/>
    <property type="match status" value="1"/>
</dbReference>
<dbReference type="Gene3D" id="3.40.50.10490">
    <property type="entry name" value="Glucose-6-phosphate isomerase like protein, domain 1"/>
    <property type="match status" value="2"/>
</dbReference>
<dbReference type="GO" id="GO:0006487">
    <property type="term" value="P:protein N-linked glycosylation"/>
    <property type="evidence" value="ECO:0007669"/>
    <property type="project" value="TreeGrafter"/>
</dbReference>
<keyword evidence="6 10" id="KW-0032">Aminotransferase</keyword>
<feature type="domain" description="SIS" evidence="12">
    <location>
        <begin position="470"/>
        <end position="611"/>
    </location>
</feature>
<dbReference type="InterPro" id="IPR029055">
    <property type="entry name" value="Ntn_hydrolases_N"/>
</dbReference>
<dbReference type="GO" id="GO:0006002">
    <property type="term" value="P:fructose 6-phosphate metabolic process"/>
    <property type="evidence" value="ECO:0007669"/>
    <property type="project" value="TreeGrafter"/>
</dbReference>
<evidence type="ECO:0000256" key="3">
    <source>
        <dbReference type="ARBA" id="ARBA00012916"/>
    </source>
</evidence>
<comment type="catalytic activity">
    <reaction evidence="1 10">
        <text>D-fructose 6-phosphate + L-glutamine = D-glucosamine 6-phosphate + L-glutamate</text>
        <dbReference type="Rhea" id="RHEA:13237"/>
        <dbReference type="ChEBI" id="CHEBI:29985"/>
        <dbReference type="ChEBI" id="CHEBI:58359"/>
        <dbReference type="ChEBI" id="CHEBI:58725"/>
        <dbReference type="ChEBI" id="CHEBI:61527"/>
        <dbReference type="EC" id="2.6.1.16"/>
    </reaction>
</comment>
<dbReference type="PANTHER" id="PTHR10937:SF0">
    <property type="entry name" value="GLUTAMINE--FRUCTOSE-6-PHOSPHATE TRANSAMINASE (ISOMERIZING)"/>
    <property type="match status" value="1"/>
</dbReference>
<organism evidence="13 14">
    <name type="scientific">Candidatus Liptonbacteria bacterium RIFCSPLOWO2_12_FULL_60_15</name>
    <dbReference type="NCBI Taxonomy" id="1798653"/>
    <lineage>
        <taxon>Bacteria</taxon>
        <taxon>Candidatus Liptoniibacteriota</taxon>
    </lineage>
</organism>
<dbReference type="PROSITE" id="PS51278">
    <property type="entry name" value="GATASE_TYPE_2"/>
    <property type="match status" value="1"/>
</dbReference>
<evidence type="ECO:0000313" key="14">
    <source>
        <dbReference type="Proteomes" id="UP000179281"/>
    </source>
</evidence>
<dbReference type="Pfam" id="PF01380">
    <property type="entry name" value="SIS"/>
    <property type="match status" value="2"/>
</dbReference>
<proteinExistence type="inferred from homology"/>
<evidence type="ECO:0000256" key="7">
    <source>
        <dbReference type="ARBA" id="ARBA00022679"/>
    </source>
</evidence>
<dbReference type="InterPro" id="IPR001347">
    <property type="entry name" value="SIS_dom"/>
</dbReference>
<dbReference type="NCBIfam" id="TIGR01135">
    <property type="entry name" value="glmS"/>
    <property type="match status" value="1"/>
</dbReference>
<dbReference type="InterPro" id="IPR047084">
    <property type="entry name" value="GFAT_N"/>
</dbReference>
<dbReference type="InterPro" id="IPR046348">
    <property type="entry name" value="SIS_dom_sf"/>
</dbReference>
<evidence type="ECO:0000256" key="2">
    <source>
        <dbReference type="ARBA" id="ARBA00004496"/>
    </source>
</evidence>
<dbReference type="EMBL" id="MHLD01000001">
    <property type="protein sequence ID" value="OGZ02968.1"/>
    <property type="molecule type" value="Genomic_DNA"/>
</dbReference>
<evidence type="ECO:0000259" key="12">
    <source>
        <dbReference type="PROSITE" id="PS51464"/>
    </source>
</evidence>
<dbReference type="CDD" id="cd00714">
    <property type="entry name" value="GFAT"/>
    <property type="match status" value="1"/>
</dbReference>
<feature type="domain" description="Glutamine amidotransferase type-2" evidence="11">
    <location>
        <begin position="2"/>
        <end position="230"/>
    </location>
</feature>
<evidence type="ECO:0000313" key="13">
    <source>
        <dbReference type="EMBL" id="OGZ02968.1"/>
    </source>
</evidence>
<dbReference type="PROSITE" id="PS51464">
    <property type="entry name" value="SIS"/>
    <property type="match status" value="2"/>
</dbReference>
<dbReference type="GO" id="GO:0097367">
    <property type="term" value="F:carbohydrate derivative binding"/>
    <property type="evidence" value="ECO:0007669"/>
    <property type="project" value="InterPro"/>
</dbReference>
<accession>A0A1G2CRA2</accession>
<evidence type="ECO:0000256" key="10">
    <source>
        <dbReference type="HAMAP-Rule" id="MF_00164"/>
    </source>
</evidence>
<keyword evidence="9" id="KW-0315">Glutamine amidotransferase</keyword>
<feature type="initiator methionine" description="Removed" evidence="10">
    <location>
        <position position="1"/>
    </location>
</feature>
<dbReference type="InterPro" id="IPR017932">
    <property type="entry name" value="GATase_2_dom"/>
</dbReference>
<dbReference type="GO" id="GO:0004360">
    <property type="term" value="F:glutamine-fructose-6-phosphate transaminase (isomerizing) activity"/>
    <property type="evidence" value="ECO:0007669"/>
    <property type="project" value="UniProtKB-UniRule"/>
</dbReference>
<protein>
    <recommendedName>
        <fullName evidence="4 10">Glutamine--fructose-6-phosphate aminotransferase [isomerizing]</fullName>
        <ecNumber evidence="3 10">2.6.1.16</ecNumber>
    </recommendedName>
    <alternativeName>
        <fullName evidence="10">D-fructose-6-phosphate amidotransferase</fullName>
    </alternativeName>
    <alternativeName>
        <fullName evidence="10">GFAT</fullName>
    </alternativeName>
    <alternativeName>
        <fullName evidence="10">Glucosamine-6-phosphate synthase</fullName>
    </alternativeName>
    <alternativeName>
        <fullName evidence="10">Hexosephosphate aminotransferase</fullName>
    </alternativeName>
    <alternativeName>
        <fullName evidence="10">L-glutamine--D-fructose-6-phosphate amidotransferase</fullName>
    </alternativeName>
</protein>
<comment type="caution">
    <text evidence="13">The sequence shown here is derived from an EMBL/GenBank/DDBJ whole genome shotgun (WGS) entry which is preliminary data.</text>
</comment>
<dbReference type="CDD" id="cd05008">
    <property type="entry name" value="SIS_GlmS_GlmD_1"/>
    <property type="match status" value="1"/>
</dbReference>
<keyword evidence="5 10" id="KW-0963">Cytoplasm</keyword>
<comment type="subcellular location">
    <subcellularLocation>
        <location evidence="2 10">Cytoplasm</location>
    </subcellularLocation>
</comment>